<evidence type="ECO:0000256" key="2">
    <source>
        <dbReference type="ARBA" id="ARBA00022729"/>
    </source>
</evidence>
<feature type="chain" id="PRO_5019089799" evidence="3">
    <location>
        <begin position="22"/>
        <end position="404"/>
    </location>
</feature>
<evidence type="ECO:0000313" key="5">
    <source>
        <dbReference type="EMBL" id="RJF69778.1"/>
    </source>
</evidence>
<dbReference type="AlphaFoldDB" id="A0A418V1K5"/>
<evidence type="ECO:0000259" key="4">
    <source>
        <dbReference type="Pfam" id="PF13458"/>
    </source>
</evidence>
<sequence length="404" mass="44015">MRSALLLTALLALVLPSTADAQGARKYGPGVTDTEIKIGNIMPYSGPASSFGNIGKAEAQFFKMINDNGGINGRKINFVSYDDGYSPPKTVEQARKLVEDDEVLFLFNPMGTAGNSAIRKYLNQKMVPQLFVGSGATKFNDPSAFPWTMGWLPSYQAEARIYAQYILKNIPDAKIGILYQNDDLGKDFVQGLNDGLGGKIKPVMQISYEFTDPTVDSQISRLQAAGVNVLLNASTPKFAAQAIRRVATLKWDVTHFLVALSSSVGATIRPAGPENAVGLISSSYAKDPTDPNWADDPGFKRYQQFITNYLDGADKSDPALPYAFNAGNLIVKVLQQCGDELTRENVMKQAADLKNVELDMLLPGIKINTSASDYEPIDQVQMMRFDGASWVRFGDMYTAGIASN</sequence>
<dbReference type="InterPro" id="IPR028081">
    <property type="entry name" value="Leu-bd"/>
</dbReference>
<dbReference type="Proteomes" id="UP000285523">
    <property type="component" value="Unassembled WGS sequence"/>
</dbReference>
<protein>
    <submittedName>
        <fullName evidence="5">Branched-chain amino acid ABC transporter substrate-binding protein</fullName>
    </submittedName>
</protein>
<comment type="caution">
    <text evidence="5">The sequence shown here is derived from an EMBL/GenBank/DDBJ whole genome shotgun (WGS) entry which is preliminary data.</text>
</comment>
<dbReference type="Pfam" id="PF13458">
    <property type="entry name" value="Peripla_BP_6"/>
    <property type="match status" value="1"/>
</dbReference>
<evidence type="ECO:0000313" key="6">
    <source>
        <dbReference type="Proteomes" id="UP000285523"/>
    </source>
</evidence>
<proteinExistence type="inferred from homology"/>
<feature type="domain" description="Leucine-binding protein" evidence="4">
    <location>
        <begin position="35"/>
        <end position="386"/>
    </location>
</feature>
<dbReference type="OrthoDB" id="9147078at2"/>
<reference evidence="5 6" key="1">
    <citation type="submission" date="2018-09" db="EMBL/GenBank/DDBJ databases">
        <title>Draft genome sequence of Rhodopseudomonas palustris 2.1.18.</title>
        <authorList>
            <person name="Robertson S.L."/>
            <person name="Meyer T.E."/>
            <person name="Kyndt J.A."/>
        </authorList>
    </citation>
    <scope>NUCLEOTIDE SEQUENCE [LARGE SCALE GENOMIC DNA]</scope>
    <source>
        <strain evidence="5 6">2.1.18</strain>
    </source>
</reference>
<keyword evidence="2 3" id="KW-0732">Signal</keyword>
<evidence type="ECO:0000256" key="3">
    <source>
        <dbReference type="SAM" id="SignalP"/>
    </source>
</evidence>
<dbReference type="EMBL" id="QYYD01000021">
    <property type="protein sequence ID" value="RJF69778.1"/>
    <property type="molecule type" value="Genomic_DNA"/>
</dbReference>
<dbReference type="Gene3D" id="3.40.50.2300">
    <property type="match status" value="2"/>
</dbReference>
<dbReference type="InterPro" id="IPR028082">
    <property type="entry name" value="Peripla_BP_I"/>
</dbReference>
<dbReference type="PANTHER" id="PTHR47235">
    <property type="entry name" value="BLR6548 PROTEIN"/>
    <property type="match status" value="1"/>
</dbReference>
<evidence type="ECO:0000256" key="1">
    <source>
        <dbReference type="ARBA" id="ARBA00010062"/>
    </source>
</evidence>
<dbReference type="RefSeq" id="WP_119858186.1">
    <property type="nucleotide sequence ID" value="NZ_QYYD01000021.1"/>
</dbReference>
<dbReference type="CDD" id="cd06343">
    <property type="entry name" value="PBP1_ABC_ligand_binding-like"/>
    <property type="match status" value="1"/>
</dbReference>
<accession>A0A418V1K5</accession>
<feature type="signal peptide" evidence="3">
    <location>
        <begin position="1"/>
        <end position="21"/>
    </location>
</feature>
<name>A0A418V1K5_RHOPL</name>
<dbReference type="PANTHER" id="PTHR47235:SF1">
    <property type="entry name" value="BLR6548 PROTEIN"/>
    <property type="match status" value="1"/>
</dbReference>
<dbReference type="SUPFAM" id="SSF53822">
    <property type="entry name" value="Periplasmic binding protein-like I"/>
    <property type="match status" value="1"/>
</dbReference>
<organism evidence="5 6">
    <name type="scientific">Rhodopseudomonas palustris</name>
    <dbReference type="NCBI Taxonomy" id="1076"/>
    <lineage>
        <taxon>Bacteria</taxon>
        <taxon>Pseudomonadati</taxon>
        <taxon>Pseudomonadota</taxon>
        <taxon>Alphaproteobacteria</taxon>
        <taxon>Hyphomicrobiales</taxon>
        <taxon>Nitrobacteraceae</taxon>
        <taxon>Rhodopseudomonas</taxon>
    </lineage>
</organism>
<comment type="similarity">
    <text evidence="1">Belongs to the leucine-binding protein family.</text>
</comment>
<gene>
    <name evidence="5" type="ORF">D4Q52_19200</name>
</gene>